<accession>A0ABN7RK33</accession>
<evidence type="ECO:0000313" key="4">
    <source>
        <dbReference type="Proteomes" id="UP001158576"/>
    </source>
</evidence>
<keyword evidence="4" id="KW-1185">Reference proteome</keyword>
<keyword evidence="2" id="KW-0812">Transmembrane</keyword>
<evidence type="ECO:0000313" key="3">
    <source>
        <dbReference type="EMBL" id="CAG5079686.1"/>
    </source>
</evidence>
<feature type="transmembrane region" description="Helical" evidence="2">
    <location>
        <begin position="106"/>
        <end position="131"/>
    </location>
</feature>
<keyword evidence="2" id="KW-0472">Membrane</keyword>
<dbReference type="Proteomes" id="UP001158576">
    <property type="component" value="Chromosome PAR"/>
</dbReference>
<keyword evidence="2" id="KW-1133">Transmembrane helix</keyword>
<reference evidence="3 4" key="1">
    <citation type="submission" date="2021-04" db="EMBL/GenBank/DDBJ databases">
        <authorList>
            <person name="Bliznina A."/>
        </authorList>
    </citation>
    <scope>NUCLEOTIDE SEQUENCE [LARGE SCALE GENOMIC DNA]</scope>
</reference>
<proteinExistence type="predicted"/>
<protein>
    <submittedName>
        <fullName evidence="3">Oidioi.mRNA.OKI2018_I69.PAR.g9321.t1.cds</fullName>
    </submittedName>
</protein>
<dbReference type="EMBL" id="OU015568">
    <property type="protein sequence ID" value="CAG5079686.1"/>
    <property type="molecule type" value="Genomic_DNA"/>
</dbReference>
<evidence type="ECO:0000256" key="1">
    <source>
        <dbReference type="SAM" id="MobiDB-lite"/>
    </source>
</evidence>
<evidence type="ECO:0000256" key="2">
    <source>
        <dbReference type="SAM" id="Phobius"/>
    </source>
</evidence>
<sequence>MTSTYSESTLGSYYQRKDRQNDQNSQMDWESSAAAAQFESLLQRLDHFEKDNGFLREEYIEMKKTINDLKKTVENQSITIKLQQDRIAFFDEQYGKNRRISLLEHLIGANINFLSSIAAPFVASALIVRAFTKVN</sequence>
<gene>
    <name evidence="3" type="ORF">OKIOD_LOCUS879</name>
</gene>
<organism evidence="3 4">
    <name type="scientific">Oikopleura dioica</name>
    <name type="common">Tunicate</name>
    <dbReference type="NCBI Taxonomy" id="34765"/>
    <lineage>
        <taxon>Eukaryota</taxon>
        <taxon>Metazoa</taxon>
        <taxon>Chordata</taxon>
        <taxon>Tunicata</taxon>
        <taxon>Appendicularia</taxon>
        <taxon>Copelata</taxon>
        <taxon>Oikopleuridae</taxon>
        <taxon>Oikopleura</taxon>
    </lineage>
</organism>
<feature type="compositionally biased region" description="Polar residues" evidence="1">
    <location>
        <begin position="1"/>
        <end position="12"/>
    </location>
</feature>
<feature type="region of interest" description="Disordered" evidence="1">
    <location>
        <begin position="1"/>
        <end position="29"/>
    </location>
</feature>
<name>A0ABN7RK33_OIKDI</name>